<sequence length="167" mass="18193">MSVGAQRVGWIDDLGHVERFAVRWLRHWERDPSGQAQLQEALATGFGEARARNVTAVFADLMELAHVYGRRKLCRHACHCQCLGADEAIFAHLVETAANGDAEDAAMLAALMVRPDMAMCFAGLAAEFGMAMAALARSLPARPSRPSAQNASRSDSPAKQMMSRMLH</sequence>
<gene>
    <name evidence="2" type="ORF">SHM7688_01704</name>
</gene>
<dbReference type="STRING" id="321267.SHM7688_01704"/>
<organism evidence="2 3">
    <name type="scientific">Shimia marina</name>
    <dbReference type="NCBI Taxonomy" id="321267"/>
    <lineage>
        <taxon>Bacteria</taxon>
        <taxon>Pseudomonadati</taxon>
        <taxon>Pseudomonadota</taxon>
        <taxon>Alphaproteobacteria</taxon>
        <taxon>Rhodobacterales</taxon>
        <taxon>Roseobacteraceae</taxon>
    </lineage>
</organism>
<evidence type="ECO:0000313" key="3">
    <source>
        <dbReference type="Proteomes" id="UP000054823"/>
    </source>
</evidence>
<dbReference type="RefSeq" id="WP_058239487.1">
    <property type="nucleotide sequence ID" value="NZ_CYPW01000017.1"/>
</dbReference>
<dbReference type="EMBL" id="CYPW01000017">
    <property type="protein sequence ID" value="CUH52258.1"/>
    <property type="molecule type" value="Genomic_DNA"/>
</dbReference>
<dbReference type="AlphaFoldDB" id="A0A0P1EQ46"/>
<reference evidence="2 3" key="1">
    <citation type="submission" date="2015-09" db="EMBL/GenBank/DDBJ databases">
        <authorList>
            <consortium name="Swine Surveillance"/>
        </authorList>
    </citation>
    <scope>NUCLEOTIDE SEQUENCE [LARGE SCALE GENOMIC DNA]</scope>
    <source>
        <strain evidence="2 3">CECT 7688</strain>
    </source>
</reference>
<name>A0A0P1EQ46_9RHOB</name>
<protein>
    <submittedName>
        <fullName evidence="2">Uncharacterized protein</fullName>
    </submittedName>
</protein>
<dbReference type="Proteomes" id="UP000054823">
    <property type="component" value="Unassembled WGS sequence"/>
</dbReference>
<feature type="region of interest" description="Disordered" evidence="1">
    <location>
        <begin position="141"/>
        <end position="167"/>
    </location>
</feature>
<evidence type="ECO:0000256" key="1">
    <source>
        <dbReference type="SAM" id="MobiDB-lite"/>
    </source>
</evidence>
<dbReference type="OrthoDB" id="7874397at2"/>
<accession>A0A0P1EQ46</accession>
<evidence type="ECO:0000313" key="2">
    <source>
        <dbReference type="EMBL" id="CUH52258.1"/>
    </source>
</evidence>
<proteinExistence type="predicted"/>
<keyword evidence="3" id="KW-1185">Reference proteome</keyword>
<feature type="compositionally biased region" description="Polar residues" evidence="1">
    <location>
        <begin position="146"/>
        <end position="157"/>
    </location>
</feature>